<evidence type="ECO:0000313" key="10">
    <source>
        <dbReference type="RefSeq" id="XP_032823019.1"/>
    </source>
</evidence>
<evidence type="ECO:0000313" key="5">
    <source>
        <dbReference type="RefSeq" id="XP_032823014.1"/>
    </source>
</evidence>
<feature type="repeat" description="WD" evidence="1">
    <location>
        <begin position="125"/>
        <end position="166"/>
    </location>
</feature>
<evidence type="ECO:0000259" key="2">
    <source>
        <dbReference type="Pfam" id="PF12894"/>
    </source>
</evidence>
<dbReference type="PROSITE" id="PS50294">
    <property type="entry name" value="WD_REPEATS_REGION"/>
    <property type="match status" value="1"/>
</dbReference>
<dbReference type="InterPro" id="IPR015943">
    <property type="entry name" value="WD40/YVTN_repeat-like_dom_sf"/>
</dbReference>
<organism evidence="3 7">
    <name type="scientific">Petromyzon marinus</name>
    <name type="common">Sea lamprey</name>
    <dbReference type="NCBI Taxonomy" id="7757"/>
    <lineage>
        <taxon>Eukaryota</taxon>
        <taxon>Metazoa</taxon>
        <taxon>Chordata</taxon>
        <taxon>Craniata</taxon>
        <taxon>Vertebrata</taxon>
        <taxon>Cyclostomata</taxon>
        <taxon>Hyperoartia</taxon>
        <taxon>Petromyzontiformes</taxon>
        <taxon>Petromyzontidae</taxon>
        <taxon>Petromyzon</taxon>
    </lineage>
</organism>
<dbReference type="InterPro" id="IPR036322">
    <property type="entry name" value="WD40_repeat_dom_sf"/>
</dbReference>
<evidence type="ECO:0000313" key="3">
    <source>
        <dbReference type="Proteomes" id="UP001318040"/>
    </source>
</evidence>
<dbReference type="RefSeq" id="XP_032823019.1">
    <property type="nucleotide sequence ID" value="XM_032967128.1"/>
</dbReference>
<accession>A0AAJ7TRS5</accession>
<evidence type="ECO:0000313" key="8">
    <source>
        <dbReference type="RefSeq" id="XP_032823017.1"/>
    </source>
</evidence>
<protein>
    <submittedName>
        <fullName evidence="4 5">WD repeat-containing protein slp1-like</fullName>
    </submittedName>
</protein>
<keyword evidence="1" id="KW-0853">WD repeat</keyword>
<dbReference type="PROSITE" id="PS50082">
    <property type="entry name" value="WD_REPEATS_2"/>
    <property type="match status" value="2"/>
</dbReference>
<dbReference type="AlphaFoldDB" id="A0AAJ7TRS5"/>
<dbReference type="SMART" id="SM00320">
    <property type="entry name" value="WD40"/>
    <property type="match status" value="5"/>
</dbReference>
<sequence>MARRRLEEAVNTARELNEKLELMKPEQSLQHPQHVPLHRDSYGIYSLQFSHSVRKLAVGFGNGAVQVLRVPEGTPQADLCLGHPKRQAVTCMAFHPKNMDLLVAASADGSVNVYNSETSECILSFTEEGNEINGLDFCLDGSVYATCGKDKNIRVYDSQTNQMVHMYEAPDISCEDISLTSGHSRRIFALKFHPEELHYFVTGGWDNSLKIWDKRITSSARKLIIGPHICGPGIDIKGNKVLTASWVAQNSLQLWDFGSCKQEKQIPIPSEPQQGEFLYAAQFCSHDVVIAGGSGTNTAHVINYKTDQVLGNVPIGKAVQALDTALGGKHIAVAGVGGNLHLTSLV</sequence>
<dbReference type="Pfam" id="PF12894">
    <property type="entry name" value="ANAPC4_WD40"/>
    <property type="match status" value="1"/>
</dbReference>
<dbReference type="RefSeq" id="XP_032823013.1">
    <property type="nucleotide sequence ID" value="XM_032967122.1"/>
</dbReference>
<dbReference type="InterPro" id="IPR001680">
    <property type="entry name" value="WD40_rpt"/>
</dbReference>
<feature type="domain" description="Anaphase-promoting complex subunit 4-like WD40" evidence="2">
    <location>
        <begin position="98"/>
        <end position="169"/>
    </location>
</feature>
<evidence type="ECO:0000256" key="1">
    <source>
        <dbReference type="PROSITE-ProRule" id="PRU00221"/>
    </source>
</evidence>
<dbReference type="InterPro" id="IPR024977">
    <property type="entry name" value="Apc4-like_WD40_dom"/>
</dbReference>
<dbReference type="PANTHER" id="PTHR47822:SF3">
    <property type="entry name" value="ANAPHASE-PROMOTING COMPLEX SUBUNIT 4-LIKE WD40 DOMAIN-CONTAINING PROTEIN"/>
    <property type="match status" value="1"/>
</dbReference>
<dbReference type="RefSeq" id="XP_032823016.1">
    <property type="nucleotide sequence ID" value="XM_032967125.1"/>
</dbReference>
<dbReference type="SUPFAM" id="SSF50978">
    <property type="entry name" value="WD40 repeat-like"/>
    <property type="match status" value="1"/>
</dbReference>
<feature type="repeat" description="WD" evidence="1">
    <location>
        <begin position="180"/>
        <end position="213"/>
    </location>
</feature>
<dbReference type="PANTHER" id="PTHR47822">
    <property type="entry name" value="CARBOHYDRATE BINDING DOMAIN CONTAINING PROTEIN"/>
    <property type="match status" value="1"/>
</dbReference>
<dbReference type="Pfam" id="PF00400">
    <property type="entry name" value="WD40"/>
    <property type="match status" value="1"/>
</dbReference>
<dbReference type="Gene3D" id="2.130.10.10">
    <property type="entry name" value="YVTN repeat-like/Quinoprotein amine dehydrogenase"/>
    <property type="match status" value="2"/>
</dbReference>
<evidence type="ECO:0000313" key="9">
    <source>
        <dbReference type="RefSeq" id="XP_032823018.1"/>
    </source>
</evidence>
<dbReference type="RefSeq" id="XP_032823017.1">
    <property type="nucleotide sequence ID" value="XM_032967126.1"/>
</dbReference>
<evidence type="ECO:0000313" key="7">
    <source>
        <dbReference type="RefSeq" id="XP_032823016.1"/>
    </source>
</evidence>
<evidence type="ECO:0000313" key="6">
    <source>
        <dbReference type="RefSeq" id="XP_032823015.1"/>
    </source>
</evidence>
<dbReference type="Proteomes" id="UP001318040">
    <property type="component" value="Chromosome 37"/>
</dbReference>
<dbReference type="KEGG" id="pmrn:116949622"/>
<gene>
    <name evidence="4 5 6 7 8 9 10" type="primary">LOC116949622</name>
</gene>
<evidence type="ECO:0000313" key="4">
    <source>
        <dbReference type="RefSeq" id="XP_032823013.1"/>
    </source>
</evidence>
<dbReference type="RefSeq" id="XP_032823018.1">
    <property type="nucleotide sequence ID" value="XM_032967127.1"/>
</dbReference>
<dbReference type="RefSeq" id="XP_032823014.1">
    <property type="nucleotide sequence ID" value="XM_032967123.1"/>
</dbReference>
<reference evidence="4 5" key="1">
    <citation type="submission" date="2025-04" db="UniProtKB">
        <authorList>
            <consortium name="RefSeq"/>
        </authorList>
    </citation>
    <scope>IDENTIFICATION</scope>
    <source>
        <tissue evidence="4 5">Sperm</tissue>
    </source>
</reference>
<proteinExistence type="predicted"/>
<keyword evidence="3" id="KW-1185">Reference proteome</keyword>
<dbReference type="RefSeq" id="XP_032823015.1">
    <property type="nucleotide sequence ID" value="XM_032967124.1"/>
</dbReference>
<name>A0AAJ7TRS5_PETMA</name>